<reference evidence="2" key="2">
    <citation type="submission" date="2023-06" db="EMBL/GenBank/DDBJ databases">
        <authorList>
            <consortium name="Lawrence Berkeley National Laboratory"/>
            <person name="Mondo S.J."/>
            <person name="Hensen N."/>
            <person name="Bonometti L."/>
            <person name="Westerberg I."/>
            <person name="Brannstrom I.O."/>
            <person name="Guillou S."/>
            <person name="Cros-Aarteil S."/>
            <person name="Calhoun S."/>
            <person name="Haridas S."/>
            <person name="Kuo A."/>
            <person name="Pangilinan J."/>
            <person name="Riley R."/>
            <person name="Labutti K."/>
            <person name="Andreopoulos B."/>
            <person name="Lipzen A."/>
            <person name="Chen C."/>
            <person name="Yanf M."/>
            <person name="Daum C."/>
            <person name="Ng V."/>
            <person name="Clum A."/>
            <person name="Steindorff A."/>
            <person name="Ohm R."/>
            <person name="Martin F."/>
            <person name="Silar P."/>
            <person name="Natvig D."/>
            <person name="Lalanne C."/>
            <person name="Gautier V."/>
            <person name="Ament-Velasquez S.L."/>
            <person name="Kruys A."/>
            <person name="Hutchinson M.I."/>
            <person name="Powell A.J."/>
            <person name="Barry K."/>
            <person name="Miller A.N."/>
            <person name="Grigoriev I.V."/>
            <person name="Debuchy R."/>
            <person name="Gladieux P."/>
            <person name="Thoren M.H."/>
            <person name="Johannesson H."/>
        </authorList>
    </citation>
    <scope>NUCLEOTIDE SEQUENCE</scope>
    <source>
        <strain evidence="2">CBS 626.80</strain>
    </source>
</reference>
<evidence type="ECO:0000313" key="3">
    <source>
        <dbReference type="Proteomes" id="UP001303222"/>
    </source>
</evidence>
<protein>
    <submittedName>
        <fullName evidence="2">Uncharacterized protein</fullName>
    </submittedName>
</protein>
<dbReference type="Proteomes" id="UP001303222">
    <property type="component" value="Unassembled WGS sequence"/>
</dbReference>
<comment type="caution">
    <text evidence="2">The sequence shown here is derived from an EMBL/GenBank/DDBJ whole genome shotgun (WGS) entry which is preliminary data.</text>
</comment>
<name>A0AAN6SFS1_9PEZI</name>
<reference evidence="2" key="1">
    <citation type="journal article" date="2023" name="Mol. Phylogenet. Evol.">
        <title>Genome-scale phylogeny and comparative genomics of the fungal order Sordariales.</title>
        <authorList>
            <person name="Hensen N."/>
            <person name="Bonometti L."/>
            <person name="Westerberg I."/>
            <person name="Brannstrom I.O."/>
            <person name="Guillou S."/>
            <person name="Cros-Aarteil S."/>
            <person name="Calhoun S."/>
            <person name="Haridas S."/>
            <person name="Kuo A."/>
            <person name="Mondo S."/>
            <person name="Pangilinan J."/>
            <person name="Riley R."/>
            <person name="LaButti K."/>
            <person name="Andreopoulos B."/>
            <person name="Lipzen A."/>
            <person name="Chen C."/>
            <person name="Yan M."/>
            <person name="Daum C."/>
            <person name="Ng V."/>
            <person name="Clum A."/>
            <person name="Steindorff A."/>
            <person name="Ohm R.A."/>
            <person name="Martin F."/>
            <person name="Silar P."/>
            <person name="Natvig D.O."/>
            <person name="Lalanne C."/>
            <person name="Gautier V."/>
            <person name="Ament-Velasquez S.L."/>
            <person name="Kruys A."/>
            <person name="Hutchinson M.I."/>
            <person name="Powell A.J."/>
            <person name="Barry K."/>
            <person name="Miller A.N."/>
            <person name="Grigoriev I.V."/>
            <person name="Debuchy R."/>
            <person name="Gladieux P."/>
            <person name="Hiltunen Thoren M."/>
            <person name="Johannesson H."/>
        </authorList>
    </citation>
    <scope>NUCLEOTIDE SEQUENCE</scope>
    <source>
        <strain evidence="2">CBS 626.80</strain>
    </source>
</reference>
<sequence length="208" mass="23402">MRDPSILKQACPWVSRVSSQKADQPSLLPALSATWKASSMNADSMVVIEFPGSQSDNPPRPLAYAWLLVSALLLGDTVTLVRIRDTTPLRTWPRDRSILIQTLRLTQGLASPFPRRVWHLLHSAFLRRPPPALTGLSFPVVGPRMRVGGGDDSEDSEKQLSREATRSCPGSLLFLSFFLLFFYFNFFSQKPRCVPMKPSKSPQRYNGW</sequence>
<keyword evidence="3" id="KW-1185">Reference proteome</keyword>
<organism evidence="2 3">
    <name type="scientific">Pseudoneurospora amorphoporcata</name>
    <dbReference type="NCBI Taxonomy" id="241081"/>
    <lineage>
        <taxon>Eukaryota</taxon>
        <taxon>Fungi</taxon>
        <taxon>Dikarya</taxon>
        <taxon>Ascomycota</taxon>
        <taxon>Pezizomycotina</taxon>
        <taxon>Sordariomycetes</taxon>
        <taxon>Sordariomycetidae</taxon>
        <taxon>Sordariales</taxon>
        <taxon>Sordariaceae</taxon>
        <taxon>Pseudoneurospora</taxon>
    </lineage>
</organism>
<evidence type="ECO:0000313" key="2">
    <source>
        <dbReference type="EMBL" id="KAK3951558.1"/>
    </source>
</evidence>
<feature type="transmembrane region" description="Helical" evidence="1">
    <location>
        <begin position="168"/>
        <end position="187"/>
    </location>
</feature>
<accession>A0AAN6SFS1</accession>
<dbReference type="AlphaFoldDB" id="A0AAN6SFS1"/>
<proteinExistence type="predicted"/>
<keyword evidence="1" id="KW-1133">Transmembrane helix</keyword>
<keyword evidence="1" id="KW-0812">Transmembrane</keyword>
<evidence type="ECO:0000256" key="1">
    <source>
        <dbReference type="SAM" id="Phobius"/>
    </source>
</evidence>
<dbReference type="EMBL" id="MU859144">
    <property type="protein sequence ID" value="KAK3951558.1"/>
    <property type="molecule type" value="Genomic_DNA"/>
</dbReference>
<gene>
    <name evidence="2" type="ORF">QBC32DRAFT_214710</name>
</gene>
<keyword evidence="1" id="KW-0472">Membrane</keyword>